<dbReference type="SUPFAM" id="SSF143034">
    <property type="entry name" value="L35p-like"/>
    <property type="match status" value="1"/>
</dbReference>
<evidence type="ECO:0000256" key="6">
    <source>
        <dbReference type="RuleBase" id="RU000568"/>
    </source>
</evidence>
<dbReference type="GO" id="GO:0003735">
    <property type="term" value="F:structural constituent of ribosome"/>
    <property type="evidence" value="ECO:0007669"/>
    <property type="project" value="InterPro"/>
</dbReference>
<evidence type="ECO:0000256" key="5">
    <source>
        <dbReference type="HAMAP-Rule" id="MF_00514"/>
    </source>
</evidence>
<dbReference type="KEGG" id="pbas:SMSP2_00037"/>
<gene>
    <name evidence="5" type="primary">rpmI</name>
    <name evidence="7" type="ORF">SMSP2_00037</name>
</gene>
<dbReference type="InterPro" id="IPR001706">
    <property type="entry name" value="Ribosomal_bL35"/>
</dbReference>
<dbReference type="PANTHER" id="PTHR33343:SF1">
    <property type="entry name" value="LARGE RIBOSOMAL SUBUNIT PROTEIN BL35M"/>
    <property type="match status" value="1"/>
</dbReference>
<dbReference type="STRING" id="1851148.SMSP2_00037"/>
<dbReference type="Pfam" id="PF01632">
    <property type="entry name" value="Ribosomal_L35p"/>
    <property type="match status" value="1"/>
</dbReference>
<protein>
    <recommendedName>
        <fullName evidence="4 5">Large ribosomal subunit protein bL35</fullName>
    </recommendedName>
</protein>
<comment type="similarity">
    <text evidence="1 5 6">Belongs to the bacterial ribosomal protein bL35 family.</text>
</comment>
<dbReference type="RefSeq" id="WP_146682020.1">
    <property type="nucleotide sequence ID" value="NZ_CP019646.1"/>
</dbReference>
<keyword evidence="2 5" id="KW-0689">Ribosomal protein</keyword>
<dbReference type="PANTHER" id="PTHR33343">
    <property type="entry name" value="54S RIBOSOMAL PROTEIN BL35M"/>
    <property type="match status" value="1"/>
</dbReference>
<dbReference type="Proteomes" id="UP000188181">
    <property type="component" value="Chromosome"/>
</dbReference>
<keyword evidence="8" id="KW-1185">Reference proteome</keyword>
<dbReference type="InterPro" id="IPR018265">
    <property type="entry name" value="Ribosomal_bL35_CS"/>
</dbReference>
<accession>A0A1Q2MBQ3</accession>
<name>A0A1Q2MBQ3_9BACT</name>
<dbReference type="AlphaFoldDB" id="A0A1Q2MBQ3"/>
<keyword evidence="3 5" id="KW-0687">Ribonucleoprotein</keyword>
<evidence type="ECO:0000256" key="3">
    <source>
        <dbReference type="ARBA" id="ARBA00023274"/>
    </source>
</evidence>
<dbReference type="EMBL" id="CP019646">
    <property type="protein sequence ID" value="AQQ69707.1"/>
    <property type="molecule type" value="Genomic_DNA"/>
</dbReference>
<organism evidence="7 8">
    <name type="scientific">Limihaloglobus sulfuriphilus</name>
    <dbReference type="NCBI Taxonomy" id="1851148"/>
    <lineage>
        <taxon>Bacteria</taxon>
        <taxon>Pseudomonadati</taxon>
        <taxon>Planctomycetota</taxon>
        <taxon>Phycisphaerae</taxon>
        <taxon>Sedimentisphaerales</taxon>
        <taxon>Sedimentisphaeraceae</taxon>
        <taxon>Limihaloglobus</taxon>
    </lineage>
</organism>
<dbReference type="InterPro" id="IPR037229">
    <property type="entry name" value="Ribosomal_bL35_sf"/>
</dbReference>
<dbReference type="Gene3D" id="4.10.410.60">
    <property type="match status" value="1"/>
</dbReference>
<evidence type="ECO:0000313" key="8">
    <source>
        <dbReference type="Proteomes" id="UP000188181"/>
    </source>
</evidence>
<dbReference type="HAMAP" id="MF_00514">
    <property type="entry name" value="Ribosomal_bL35"/>
    <property type="match status" value="1"/>
</dbReference>
<evidence type="ECO:0000256" key="1">
    <source>
        <dbReference type="ARBA" id="ARBA00006598"/>
    </source>
</evidence>
<dbReference type="GO" id="GO:0006412">
    <property type="term" value="P:translation"/>
    <property type="evidence" value="ECO:0007669"/>
    <property type="project" value="UniProtKB-UniRule"/>
</dbReference>
<evidence type="ECO:0000256" key="2">
    <source>
        <dbReference type="ARBA" id="ARBA00022980"/>
    </source>
</evidence>
<evidence type="ECO:0000313" key="7">
    <source>
        <dbReference type="EMBL" id="AQQ69707.1"/>
    </source>
</evidence>
<dbReference type="NCBIfam" id="TIGR00001">
    <property type="entry name" value="rpmI_bact"/>
    <property type="match status" value="1"/>
</dbReference>
<proteinExistence type="inferred from homology"/>
<dbReference type="PRINTS" id="PR00064">
    <property type="entry name" value="RIBOSOMALL35"/>
</dbReference>
<sequence>MPKMKVHKGLSKRVKVTANKKLKIKKAYGSHLMSGMSPKRRRKLGKPAFVSEALAQNCRKALCVE</sequence>
<reference evidence="8" key="1">
    <citation type="submission" date="2017-02" db="EMBL/GenBank/DDBJ databases">
        <title>Comparative genomics and description of representatives of a novel lineage of planctomycetes thriving in anoxic sediments.</title>
        <authorList>
            <person name="Spring S."/>
            <person name="Bunk B."/>
            <person name="Sproer C."/>
        </authorList>
    </citation>
    <scope>NUCLEOTIDE SEQUENCE [LARGE SCALE GENOMIC DNA]</scope>
    <source>
        <strain evidence="8">SM-Chi-D1</strain>
    </source>
</reference>
<dbReference type="OrthoDB" id="47476at2"/>
<dbReference type="GO" id="GO:0022625">
    <property type="term" value="C:cytosolic large ribosomal subunit"/>
    <property type="evidence" value="ECO:0007669"/>
    <property type="project" value="TreeGrafter"/>
</dbReference>
<dbReference type="InterPro" id="IPR021137">
    <property type="entry name" value="Ribosomal_bL35-like"/>
</dbReference>
<evidence type="ECO:0000256" key="4">
    <source>
        <dbReference type="ARBA" id="ARBA00071664"/>
    </source>
</evidence>
<dbReference type="FunFam" id="4.10.410.60:FF:000001">
    <property type="entry name" value="50S ribosomal protein L35"/>
    <property type="match status" value="1"/>
</dbReference>
<dbReference type="PROSITE" id="PS00936">
    <property type="entry name" value="RIBOSOMAL_L35"/>
    <property type="match status" value="1"/>
</dbReference>